<keyword evidence="2" id="KW-0378">Hydrolase</keyword>
<dbReference type="GO" id="GO:0046872">
    <property type="term" value="F:metal ion binding"/>
    <property type="evidence" value="ECO:0007669"/>
    <property type="project" value="UniProtKB-KW"/>
</dbReference>
<protein>
    <submittedName>
        <fullName evidence="6">Calcineurin-like phosphoesterase</fullName>
    </submittedName>
</protein>
<dbReference type="Gene3D" id="3.60.21.10">
    <property type="match status" value="1"/>
</dbReference>
<organism evidence="6 7">
    <name type="scientific">Actinacidiphila yanglinensis</name>
    <dbReference type="NCBI Taxonomy" id="310779"/>
    <lineage>
        <taxon>Bacteria</taxon>
        <taxon>Bacillati</taxon>
        <taxon>Actinomycetota</taxon>
        <taxon>Actinomycetes</taxon>
        <taxon>Kitasatosporales</taxon>
        <taxon>Streptomycetaceae</taxon>
        <taxon>Actinacidiphila</taxon>
    </lineage>
</organism>
<evidence type="ECO:0000313" key="6">
    <source>
        <dbReference type="EMBL" id="SEG81162.1"/>
    </source>
</evidence>
<keyword evidence="1" id="KW-0479">Metal-binding</keyword>
<dbReference type="PANTHER" id="PTHR42988">
    <property type="entry name" value="PHOSPHOHYDROLASE"/>
    <property type="match status" value="1"/>
</dbReference>
<evidence type="ECO:0000256" key="4">
    <source>
        <dbReference type="ARBA" id="ARBA00025742"/>
    </source>
</evidence>
<accession>A0A1H6D782</accession>
<dbReference type="InterPro" id="IPR050884">
    <property type="entry name" value="CNP_phosphodiesterase-III"/>
</dbReference>
<feature type="domain" description="Calcineurin-like phosphoesterase" evidence="5">
    <location>
        <begin position="3"/>
        <end position="192"/>
    </location>
</feature>
<evidence type="ECO:0000256" key="2">
    <source>
        <dbReference type="ARBA" id="ARBA00022801"/>
    </source>
</evidence>
<dbReference type="SUPFAM" id="SSF56300">
    <property type="entry name" value="Metallo-dependent phosphatases"/>
    <property type="match status" value="1"/>
</dbReference>
<dbReference type="EMBL" id="FNVU01000012">
    <property type="protein sequence ID" value="SEG81162.1"/>
    <property type="molecule type" value="Genomic_DNA"/>
</dbReference>
<sequence>MLTIAHISDPHLDGGPRAAERAARVVAALRAMPGPVDAVLLTGDVADHGAAAEYDEAAKLLDLPYPVLSLPGNHDRRPAFRAHLLGEPAAADGAGDEINRVVRTEGAVYVLCDSTLPGRDDGVLTDRTLAWLDTTVAEAGRDLPVFVCFHHPPVRLHLPYVDRIRQSGGERLAAVLERHPQVVAVLCGHAHTGAATIFAGRPLLVGPGIVSTVPLPLEGRPEIDLDLPPMIAFHVLDDERRLVTHFRVIA</sequence>
<evidence type="ECO:0000313" key="7">
    <source>
        <dbReference type="Proteomes" id="UP000236754"/>
    </source>
</evidence>
<dbReference type="Proteomes" id="UP000236754">
    <property type="component" value="Unassembled WGS sequence"/>
</dbReference>
<name>A0A1H6D782_9ACTN</name>
<dbReference type="OrthoDB" id="5241795at2"/>
<evidence type="ECO:0000256" key="1">
    <source>
        <dbReference type="ARBA" id="ARBA00022723"/>
    </source>
</evidence>
<dbReference type="AlphaFoldDB" id="A0A1H6D782"/>
<proteinExistence type="inferred from homology"/>
<gene>
    <name evidence="6" type="ORF">SAMN05216223_112181</name>
</gene>
<dbReference type="GO" id="GO:0016787">
    <property type="term" value="F:hydrolase activity"/>
    <property type="evidence" value="ECO:0007669"/>
    <property type="project" value="UniProtKB-KW"/>
</dbReference>
<comment type="similarity">
    <text evidence="4">Belongs to the cyclic nucleotide phosphodiesterase class-III family.</text>
</comment>
<keyword evidence="3" id="KW-0408">Iron</keyword>
<evidence type="ECO:0000259" key="5">
    <source>
        <dbReference type="Pfam" id="PF00149"/>
    </source>
</evidence>
<dbReference type="InterPro" id="IPR029052">
    <property type="entry name" value="Metallo-depent_PP-like"/>
</dbReference>
<dbReference type="InterPro" id="IPR004843">
    <property type="entry name" value="Calcineurin-like_PHP"/>
</dbReference>
<dbReference type="PANTHER" id="PTHR42988:SF2">
    <property type="entry name" value="CYCLIC NUCLEOTIDE PHOSPHODIESTERASE CBUA0032-RELATED"/>
    <property type="match status" value="1"/>
</dbReference>
<evidence type="ECO:0000256" key="3">
    <source>
        <dbReference type="ARBA" id="ARBA00023004"/>
    </source>
</evidence>
<dbReference type="Pfam" id="PF00149">
    <property type="entry name" value="Metallophos"/>
    <property type="match status" value="1"/>
</dbReference>
<dbReference type="RefSeq" id="WP_103888459.1">
    <property type="nucleotide sequence ID" value="NZ_FNVU01000012.1"/>
</dbReference>
<reference evidence="6 7" key="1">
    <citation type="submission" date="2016-10" db="EMBL/GenBank/DDBJ databases">
        <authorList>
            <person name="de Groot N.N."/>
        </authorList>
    </citation>
    <scope>NUCLEOTIDE SEQUENCE [LARGE SCALE GENOMIC DNA]</scope>
    <source>
        <strain evidence="6 7">CGMCC 4.2023</strain>
    </source>
</reference>
<keyword evidence="7" id="KW-1185">Reference proteome</keyword>